<keyword evidence="4" id="KW-0479">Metal-binding</keyword>
<evidence type="ECO:0000256" key="4">
    <source>
        <dbReference type="ARBA" id="ARBA00022723"/>
    </source>
</evidence>
<evidence type="ECO:0000256" key="2">
    <source>
        <dbReference type="ARBA" id="ARBA00007357"/>
    </source>
</evidence>
<dbReference type="EMBL" id="BHYM01000077">
    <property type="protein sequence ID" value="GCE43487.1"/>
    <property type="molecule type" value="Genomic_DNA"/>
</dbReference>
<dbReference type="Gene3D" id="3.40.390.10">
    <property type="entry name" value="Collagenase (Catalytic Domain)"/>
    <property type="match status" value="1"/>
</dbReference>
<dbReference type="AlphaFoldDB" id="A0A402CIT3"/>
<evidence type="ECO:0000313" key="11">
    <source>
        <dbReference type="Proteomes" id="UP000287519"/>
    </source>
</evidence>
<dbReference type="PANTHER" id="PTHR11733:SF167">
    <property type="entry name" value="FI17812P1-RELATED"/>
    <property type="match status" value="1"/>
</dbReference>
<evidence type="ECO:0000256" key="7">
    <source>
        <dbReference type="ARBA" id="ARBA00023049"/>
    </source>
</evidence>
<evidence type="ECO:0000259" key="8">
    <source>
        <dbReference type="Pfam" id="PF01431"/>
    </source>
</evidence>
<dbReference type="Proteomes" id="UP000287519">
    <property type="component" value="Unassembled WGS sequence"/>
</dbReference>
<comment type="similarity">
    <text evidence="2">Belongs to the peptidase M13 family.</text>
</comment>
<evidence type="ECO:0000259" key="9">
    <source>
        <dbReference type="Pfam" id="PF05649"/>
    </source>
</evidence>
<dbReference type="PANTHER" id="PTHR11733">
    <property type="entry name" value="ZINC METALLOPROTEASE FAMILY M13 NEPRILYSIN-RELATED"/>
    <property type="match status" value="1"/>
</dbReference>
<protein>
    <submittedName>
        <fullName evidence="10">Metallopeptidase</fullName>
    </submittedName>
</protein>
<evidence type="ECO:0000313" key="10">
    <source>
        <dbReference type="EMBL" id="GCE43487.1"/>
    </source>
</evidence>
<dbReference type="PROSITE" id="PS51885">
    <property type="entry name" value="NEPRILYSIN"/>
    <property type="match status" value="1"/>
</dbReference>
<keyword evidence="5" id="KW-0378">Hydrolase</keyword>
<sequence>MERMTTAQRSGIDLTHLDSDTRAQDDLFVHVNGKWIDEYEIPADRAIDGAFRTLYDKAEVDVQNIIEEAAGSGATPGTDAQRIGDLYGSFMDADIVEAAGLAPIAGELADVASAADRSVLAAVIGRLQRTGVGGAVGHYVDTDAKNSARYLVHFSQAGIGLPDESYYRQDNHAEIRTAYVAHIAKMFALAGVDYDAQRVFDLETKIAAGHWDVVKRRDAELSYNLLTLDQLPAGLDWSSWIGALGGTSEQFAEIVVRQPDYLTTLTGLWTSEDLDDWKAWATWNVIRSRAPYLTQALVEENFAFYGKTLTGAEEIRDRWKRGVSLVQDLLGEAVGKLYVERHFPADAKARMQELVANLQEAYRRNISDLDWMSPETRQAALRKLEKFTPKIGYPDKWRDYSAVTISRDDLVGNYRSGYAAEYDRDLAKLGGPVDRDEWFMTPQTVNAYYNPGMNEIVFPAAILQPPFFDAAADDAANYGGIGAVIGHEIGHGFDDQGAKYDGDGNMIDWWTDDDRTEFGKRTKALIEQYNAFEPKALPGHTVNGEFTIGENIGDLGGLSIAIAAYRIATDGSDPEVLDGLTGIQRVFFGWAQVWRTKARDAEALRRLAVDPHSPPEFRCNGVIRNLDTFHDAFDVQPGDALYLDPEKRVKIW</sequence>
<feature type="domain" description="Peptidase M13 N-terminal" evidence="9">
    <location>
        <begin position="24"/>
        <end position="394"/>
    </location>
</feature>
<dbReference type="CDD" id="cd08662">
    <property type="entry name" value="M13"/>
    <property type="match status" value="1"/>
</dbReference>
<comment type="cofactor">
    <cofactor evidence="1">
        <name>Zn(2+)</name>
        <dbReference type="ChEBI" id="CHEBI:29105"/>
    </cofactor>
</comment>
<dbReference type="InterPro" id="IPR024079">
    <property type="entry name" value="MetalloPept_cat_dom_sf"/>
</dbReference>
<gene>
    <name evidence="10" type="ORF">Rhow_007717</name>
</gene>
<keyword evidence="6" id="KW-0862">Zinc</keyword>
<keyword evidence="11" id="KW-1185">Reference proteome</keyword>
<proteinExistence type="inferred from homology"/>
<dbReference type="Gene3D" id="1.10.1380.10">
    <property type="entry name" value="Neutral endopeptidase , domain2"/>
    <property type="match status" value="1"/>
</dbReference>
<name>A0A402CIT3_RHOWR</name>
<evidence type="ECO:0000256" key="6">
    <source>
        <dbReference type="ARBA" id="ARBA00022833"/>
    </source>
</evidence>
<evidence type="ECO:0000256" key="5">
    <source>
        <dbReference type="ARBA" id="ARBA00022801"/>
    </source>
</evidence>
<keyword evidence="3" id="KW-0645">Protease</keyword>
<evidence type="ECO:0000256" key="1">
    <source>
        <dbReference type="ARBA" id="ARBA00001947"/>
    </source>
</evidence>
<keyword evidence="7" id="KW-0482">Metalloprotease</keyword>
<accession>A0A402CIT3</accession>
<dbReference type="GO" id="GO:0046872">
    <property type="term" value="F:metal ion binding"/>
    <property type="evidence" value="ECO:0007669"/>
    <property type="project" value="UniProtKB-KW"/>
</dbReference>
<dbReference type="Pfam" id="PF01431">
    <property type="entry name" value="Peptidase_M13"/>
    <property type="match status" value="1"/>
</dbReference>
<organism evidence="10 11">
    <name type="scientific">Rhodococcus wratislaviensis</name>
    <name type="common">Tsukamurella wratislaviensis</name>
    <dbReference type="NCBI Taxonomy" id="44752"/>
    <lineage>
        <taxon>Bacteria</taxon>
        <taxon>Bacillati</taxon>
        <taxon>Actinomycetota</taxon>
        <taxon>Actinomycetes</taxon>
        <taxon>Mycobacteriales</taxon>
        <taxon>Nocardiaceae</taxon>
        <taxon>Rhodococcus</taxon>
    </lineage>
</organism>
<dbReference type="SUPFAM" id="SSF55486">
    <property type="entry name" value="Metalloproteases ('zincins'), catalytic domain"/>
    <property type="match status" value="1"/>
</dbReference>
<comment type="caution">
    <text evidence="10">The sequence shown here is derived from an EMBL/GenBank/DDBJ whole genome shotgun (WGS) entry which is preliminary data.</text>
</comment>
<evidence type="ECO:0000256" key="3">
    <source>
        <dbReference type="ARBA" id="ARBA00022670"/>
    </source>
</evidence>
<dbReference type="PRINTS" id="PR00786">
    <property type="entry name" value="NEPRILYSIN"/>
</dbReference>
<dbReference type="InterPro" id="IPR042089">
    <property type="entry name" value="Peptidase_M13_dom_2"/>
</dbReference>
<reference evidence="10 11" key="1">
    <citation type="submission" date="2018-11" db="EMBL/GenBank/DDBJ databases">
        <title>Microbial catabolism of amino acid.</title>
        <authorList>
            <person name="Hibi M."/>
            <person name="Ogawa J."/>
        </authorList>
    </citation>
    <scope>NUCLEOTIDE SEQUENCE [LARGE SCALE GENOMIC DNA]</scope>
    <source>
        <strain evidence="10 11">C31-06</strain>
    </source>
</reference>
<dbReference type="InterPro" id="IPR018497">
    <property type="entry name" value="Peptidase_M13_C"/>
</dbReference>
<dbReference type="InterPro" id="IPR000718">
    <property type="entry name" value="Peptidase_M13"/>
</dbReference>
<dbReference type="InterPro" id="IPR008753">
    <property type="entry name" value="Peptidase_M13_N"/>
</dbReference>
<dbReference type="GO" id="GO:0004222">
    <property type="term" value="F:metalloendopeptidase activity"/>
    <property type="evidence" value="ECO:0007669"/>
    <property type="project" value="InterPro"/>
</dbReference>
<dbReference type="Pfam" id="PF05649">
    <property type="entry name" value="Peptidase_M13_N"/>
    <property type="match status" value="1"/>
</dbReference>
<feature type="domain" description="Peptidase M13 C-terminal" evidence="8">
    <location>
        <begin position="446"/>
        <end position="649"/>
    </location>
</feature>
<dbReference type="GO" id="GO:0005886">
    <property type="term" value="C:plasma membrane"/>
    <property type="evidence" value="ECO:0007669"/>
    <property type="project" value="TreeGrafter"/>
</dbReference>
<dbReference type="GO" id="GO:0016485">
    <property type="term" value="P:protein processing"/>
    <property type="evidence" value="ECO:0007669"/>
    <property type="project" value="TreeGrafter"/>
</dbReference>